<keyword evidence="1" id="KW-0812">Transmembrane</keyword>
<feature type="transmembrane region" description="Helical" evidence="1">
    <location>
        <begin position="248"/>
        <end position="269"/>
    </location>
</feature>
<evidence type="ECO:0000256" key="1">
    <source>
        <dbReference type="SAM" id="Phobius"/>
    </source>
</evidence>
<sequence length="277" mass="28651">MKESSSIAIQRDGIQSNISAPATSRKITHHKSEIVVRAIIWGFVGSIFGGLYIGFTSMLEPLALGHLVMIPAAAFAGAVGAAFYGSFQVAIIGTLAGAASGIGYMVAVENLHMNELAMLSLFAGIVAGFLYGNTHDAVSGALMKALTGLIAGTIAGCILWVVTSAGITFNSFLAGALLVPITGTFYIYGIFQIISKLECKLPLPLVGSVVAGALSLVIASSIWTVHEAVLTSYQVIEPSIGQVGFKQIMGAILGGAMGGLIAGGLYAWVGLKWLDRN</sequence>
<evidence type="ECO:0000313" key="3">
    <source>
        <dbReference type="Proteomes" id="UP000316649"/>
    </source>
</evidence>
<proteinExistence type="predicted"/>
<reference evidence="2 3" key="1">
    <citation type="submission" date="2019-07" db="EMBL/GenBank/DDBJ databases">
        <title>The pathways for chlorine oxyanion respiration interact through the shared metabolite chlorate.</title>
        <authorList>
            <person name="Barnum T.P."/>
            <person name="Cheng Y."/>
            <person name="Hill K.A."/>
            <person name="Lucas L.N."/>
            <person name="Carlson H.K."/>
            <person name="Coates J.D."/>
        </authorList>
    </citation>
    <scope>NUCLEOTIDE SEQUENCE [LARGE SCALE GENOMIC DNA]</scope>
    <source>
        <strain evidence="2 3">BK-1</strain>
    </source>
</reference>
<gene>
    <name evidence="2" type="ORF">FHP88_16275</name>
</gene>
<protein>
    <submittedName>
        <fullName evidence="2">Uncharacterized protein</fullName>
    </submittedName>
</protein>
<name>A0A558DPT5_9GAMM</name>
<dbReference type="Proteomes" id="UP000316649">
    <property type="component" value="Unassembled WGS sequence"/>
</dbReference>
<dbReference type="EMBL" id="VMNH01000024">
    <property type="protein sequence ID" value="TVO70443.1"/>
    <property type="molecule type" value="Genomic_DNA"/>
</dbReference>
<organism evidence="2 3">
    <name type="scientific">Sedimenticola selenatireducens</name>
    <dbReference type="NCBI Taxonomy" id="191960"/>
    <lineage>
        <taxon>Bacteria</taxon>
        <taxon>Pseudomonadati</taxon>
        <taxon>Pseudomonadota</taxon>
        <taxon>Gammaproteobacteria</taxon>
        <taxon>Chromatiales</taxon>
        <taxon>Sedimenticolaceae</taxon>
        <taxon>Sedimenticola</taxon>
    </lineage>
</organism>
<dbReference type="RefSeq" id="WP_144360158.1">
    <property type="nucleotide sequence ID" value="NZ_VMNH01000024.1"/>
</dbReference>
<comment type="caution">
    <text evidence="2">The sequence shown here is derived from an EMBL/GenBank/DDBJ whole genome shotgun (WGS) entry which is preliminary data.</text>
</comment>
<keyword evidence="3" id="KW-1185">Reference proteome</keyword>
<accession>A0A558DPT5</accession>
<keyword evidence="1" id="KW-1133">Transmembrane helix</keyword>
<feature type="transmembrane region" description="Helical" evidence="1">
    <location>
        <begin position="203"/>
        <end position="223"/>
    </location>
</feature>
<keyword evidence="1" id="KW-0472">Membrane</keyword>
<dbReference type="OrthoDB" id="7059042at2"/>
<feature type="transmembrane region" description="Helical" evidence="1">
    <location>
        <begin position="169"/>
        <end position="191"/>
    </location>
</feature>
<feature type="transmembrane region" description="Helical" evidence="1">
    <location>
        <begin position="61"/>
        <end position="84"/>
    </location>
</feature>
<feature type="transmembrane region" description="Helical" evidence="1">
    <location>
        <begin position="145"/>
        <end position="163"/>
    </location>
</feature>
<feature type="transmembrane region" description="Helical" evidence="1">
    <location>
        <begin position="34"/>
        <end position="55"/>
    </location>
</feature>
<feature type="transmembrane region" description="Helical" evidence="1">
    <location>
        <begin position="89"/>
        <end position="107"/>
    </location>
</feature>
<dbReference type="AlphaFoldDB" id="A0A558DPT5"/>
<feature type="transmembrane region" description="Helical" evidence="1">
    <location>
        <begin position="113"/>
        <end position="133"/>
    </location>
</feature>
<evidence type="ECO:0000313" key="2">
    <source>
        <dbReference type="EMBL" id="TVO70443.1"/>
    </source>
</evidence>